<dbReference type="Proteomes" id="UP000000689">
    <property type="component" value="Chromosome 8"/>
</dbReference>
<dbReference type="KEGG" id="ndi:NDAI_0H01760"/>
<accession>G0WEY9</accession>
<keyword evidence="4 10" id="KW-0678">Repressor</keyword>
<dbReference type="eggNOG" id="KOG3600">
    <property type="taxonomic scope" value="Eukaryota"/>
</dbReference>
<keyword evidence="7 10" id="KW-0804">Transcription</keyword>
<evidence type="ECO:0000256" key="4">
    <source>
        <dbReference type="ARBA" id="ARBA00022491"/>
    </source>
</evidence>
<evidence type="ECO:0000256" key="1">
    <source>
        <dbReference type="ARBA" id="ARBA00004123"/>
    </source>
</evidence>
<dbReference type="InterPro" id="IPR021643">
    <property type="entry name" value="Mediator_Med13_N"/>
</dbReference>
<feature type="compositionally biased region" description="Acidic residues" evidence="11">
    <location>
        <begin position="515"/>
        <end position="526"/>
    </location>
</feature>
<evidence type="ECO:0000256" key="6">
    <source>
        <dbReference type="ARBA" id="ARBA00023159"/>
    </source>
</evidence>
<dbReference type="HOGENOM" id="CLU_242296_0_0_1"/>
<evidence type="ECO:0000256" key="10">
    <source>
        <dbReference type="RuleBase" id="RU364134"/>
    </source>
</evidence>
<dbReference type="GO" id="GO:0045944">
    <property type="term" value="P:positive regulation of transcription by RNA polymerase II"/>
    <property type="evidence" value="ECO:0007669"/>
    <property type="project" value="EnsemblFungi"/>
</dbReference>
<feature type="domain" description="Mediator complex subunit Med13 C-terminal" evidence="12">
    <location>
        <begin position="1282"/>
        <end position="1383"/>
    </location>
</feature>
<feature type="compositionally biased region" description="Polar residues" evidence="11">
    <location>
        <begin position="500"/>
        <end position="509"/>
    </location>
</feature>
<dbReference type="GO" id="GO:0030332">
    <property type="term" value="F:cyclin binding"/>
    <property type="evidence" value="ECO:0007669"/>
    <property type="project" value="EnsemblFungi"/>
</dbReference>
<dbReference type="STRING" id="1071378.G0WEY9"/>
<evidence type="ECO:0000256" key="3">
    <source>
        <dbReference type="ARBA" id="ARBA00019618"/>
    </source>
</evidence>
<dbReference type="GO" id="GO:0003713">
    <property type="term" value="F:transcription coactivator activity"/>
    <property type="evidence" value="ECO:0007669"/>
    <property type="project" value="EnsemblFungi"/>
</dbReference>
<keyword evidence="6 10" id="KW-0010">Activator</keyword>
<comment type="similarity">
    <text evidence="2 10">Belongs to the Mediator complex subunit 13 family.</text>
</comment>
<dbReference type="Pfam" id="PF06333">
    <property type="entry name" value="Med13_C"/>
    <property type="match status" value="2"/>
</dbReference>
<dbReference type="PANTHER" id="PTHR48249:SF3">
    <property type="entry name" value="MEDIATOR OF RNA POLYMERASE II TRANSCRIPTION SUBUNIT 13"/>
    <property type="match status" value="1"/>
</dbReference>
<evidence type="ECO:0000313" key="14">
    <source>
        <dbReference type="EMBL" id="CCD26350.1"/>
    </source>
</evidence>
<feature type="compositionally biased region" description="Polar residues" evidence="11">
    <location>
        <begin position="789"/>
        <end position="807"/>
    </location>
</feature>
<comment type="subunit">
    <text evidence="10">Component of the SRB8-11 complex, which itself associates with the Mediator complex.</text>
</comment>
<comment type="function">
    <text evidence="10">Component of the SRB8-11 complex. The SRB8-11 complex is a regulatory module of the Mediator complex which is itself involved in regulation of basal and activated RNA polymerase II-dependent transcription. The SRB8-11 complex may be involved in the transcriptional repression of a subset of genes regulated by Mediator. It may inhibit the association of the Mediator complex with RNA polymerase II to form the holoenzyme complex.</text>
</comment>
<feature type="region of interest" description="Disordered" evidence="11">
    <location>
        <begin position="472"/>
        <end position="545"/>
    </location>
</feature>
<proteinExistence type="inferred from homology"/>
<dbReference type="RefSeq" id="XP_003671593.1">
    <property type="nucleotide sequence ID" value="XM_003671545.1"/>
</dbReference>
<feature type="region of interest" description="Disordered" evidence="11">
    <location>
        <begin position="789"/>
        <end position="818"/>
    </location>
</feature>
<dbReference type="OMA" id="FSRELWC"/>
<keyword evidence="15" id="KW-1185">Reference proteome</keyword>
<dbReference type="InterPro" id="IPR009401">
    <property type="entry name" value="Med13_C"/>
</dbReference>
<dbReference type="OrthoDB" id="103819at2759"/>
<evidence type="ECO:0000256" key="2">
    <source>
        <dbReference type="ARBA" id="ARBA00009354"/>
    </source>
</evidence>
<evidence type="ECO:0000259" key="13">
    <source>
        <dbReference type="Pfam" id="PF11597"/>
    </source>
</evidence>
<dbReference type="EMBL" id="HE580274">
    <property type="protein sequence ID" value="CCD26350.1"/>
    <property type="molecule type" value="Genomic_DNA"/>
</dbReference>
<organism evidence="14 15">
    <name type="scientific">Naumovozyma dairenensis (strain ATCC 10597 / BCRC 20456 / CBS 421 / NBRC 0211 / NRRL Y-12639)</name>
    <name type="common">Saccharomyces dairenensis</name>
    <dbReference type="NCBI Taxonomy" id="1071378"/>
    <lineage>
        <taxon>Eukaryota</taxon>
        <taxon>Fungi</taxon>
        <taxon>Dikarya</taxon>
        <taxon>Ascomycota</taxon>
        <taxon>Saccharomycotina</taxon>
        <taxon>Saccharomycetes</taxon>
        <taxon>Saccharomycetales</taxon>
        <taxon>Saccharomycetaceae</taxon>
        <taxon>Naumovozyma</taxon>
    </lineage>
</organism>
<protein>
    <recommendedName>
        <fullName evidence="3 10">Mediator of RNA polymerase II transcription subunit 13</fullName>
    </recommendedName>
    <alternativeName>
        <fullName evidence="9 10">Mediator complex subunit 13</fullName>
    </alternativeName>
</protein>
<gene>
    <name evidence="14" type="primary">NDAI0H01760</name>
    <name evidence="14" type="ordered locus">NDAI_0H01760</name>
</gene>
<evidence type="ECO:0000256" key="7">
    <source>
        <dbReference type="ARBA" id="ARBA00023163"/>
    </source>
</evidence>
<name>G0WEY9_NAUDC</name>
<dbReference type="GeneID" id="11495881"/>
<dbReference type="InterPro" id="IPR051139">
    <property type="entry name" value="Mediator_complx_sub13"/>
</dbReference>
<evidence type="ECO:0000313" key="15">
    <source>
        <dbReference type="Proteomes" id="UP000000689"/>
    </source>
</evidence>
<dbReference type="Pfam" id="PF11597">
    <property type="entry name" value="Med13_N"/>
    <property type="match status" value="1"/>
</dbReference>
<keyword evidence="5 10" id="KW-0805">Transcription regulation</keyword>
<evidence type="ECO:0000256" key="11">
    <source>
        <dbReference type="SAM" id="MobiDB-lite"/>
    </source>
</evidence>
<feature type="domain" description="Mediator complex subunit Med13 C-terminal" evidence="12">
    <location>
        <begin position="1119"/>
        <end position="1253"/>
    </location>
</feature>
<feature type="domain" description="Mediator complex subunit Med13 N-terminal" evidence="13">
    <location>
        <begin position="6"/>
        <end position="284"/>
    </location>
</feature>
<comment type="subcellular location">
    <subcellularLocation>
        <location evidence="1 10">Nucleus</location>
    </subcellularLocation>
</comment>
<dbReference type="GO" id="GO:1990508">
    <property type="term" value="C:CKM complex"/>
    <property type="evidence" value="ECO:0007669"/>
    <property type="project" value="EnsemblFungi"/>
</dbReference>
<dbReference type="GO" id="GO:0016592">
    <property type="term" value="C:mediator complex"/>
    <property type="evidence" value="ECO:0007669"/>
    <property type="project" value="EnsemblFungi"/>
</dbReference>
<sequence length="1403" mass="157421">MESSIYRLEELASSFYRIETIDHVNYAQYVPKNMDDQWAIQMELLLRKQNPRNLVALLSRCLWCFSVNDDLLPVLPKLPSANNEDKSPILPEKTGSFTFEYSKPNLPPHYALFLKALRRMIYINLAKASNNRLIQFGNACIPLGKSTNYDILQLEPHLFANGDLVVTLCCKNLNLVPLTENHIEESYLQKHALYMVPSGIRAYLSSNNKSTCLTLPPKNADALLMTLSISHGIKLNDKNNIKWVTVIPDIGHLNGNTPNVASYMDPPTDIRKVIWPLELIYAQPAFDLIGPNNIDIFPSSTVTSSTAMTYNDFQNVLDTIDDFIQLKQTSAYKTPGSSGTNALSSGGAGYTDQFTHYYRNNSVGPHLTDTVSPSLDKLVSSSVSNNNNNNNNIPVNSFNNELLATPPTADTAKGVHANQLFNDKSGIAIDYEPSPTKAELENVKELLMKKDSMNRSSDAQDDVEMHDVNDAQHIKDNDNENINPNDNADDNNDANNNNNGTMSDTNATGNKELFGEDEEEEEEDLFGESNDSVGEGLQSVNKNDPDEITEDMFGMSDDEDGTNITINSRSGDTYFNGDSNALSTPIRKPNLKRKYLDIPVEEMTLTGDSLYTDPGAPLPIETPRDRRKSVFAPLQFNPIIENNVDNKYKNGGKFSFSPFQKDEALQFDISNGDISSSEDEESASDDEDLEFMNIGQETRSVEGTVNEPQYLGYSNVQAVGENLPSSLGSNDLIGTTDANKEGSIWKILQSDIPTTESPLKTVETSVQPVDSIMKSDVNDILKNKISPKITTQEQSPLSGSATLTSNLPEGKTGMPEETPAEIPVSIESSNSLPFLLRHMPLSSLPDKFRQSNPVLQITEESTDILDLISEQIVFDFDQLIKLRVPKSIYRGLKDCKDGLISDIMPKIFTKFERLNGNEIIDKMYTMREPLVFVKKHQELIKIKSDSQPFTKFLGIRPPKGIKNFKFIVLTDSFKDDCTNFVSILSQTYFEHELGFCELLKLTNGNSHGLIYLQNFEQNKLLLLAAQIVSYCSTNKSSEKDVPLMLILPLEVSHPTDLVHKVSVFQTIRNEVKAKIPNKELFLKIVPIDFICNPLVSVDDYSTLAMSIYNILPQKSTRFTTLAPRLPEKVTFKSSQTAPPSSIINYDEYIHLAYSRSIDKCWLFAALTDSTGNENMIKSWYVGNSKKTFDEACNQIWSMAFSLASRKYGKICLILTRLNGVLPDDELMNWRRFSGRNIHLAVVCVDDNTKITFYDRDKLYPSFKPLFKDSKLSGKINFNKFDDYEIRDIDEDIHGALFQHPFPLSNSQHRCAIKSGALVKFKRNSGEGTIDKFEVNLLNCPHADSGKLLESILEEFRNLAALNVWFGVSDGERNSHIPWHVLAVKKMMQSMIHTRIEVQNPPIP</sequence>
<evidence type="ECO:0000256" key="5">
    <source>
        <dbReference type="ARBA" id="ARBA00023015"/>
    </source>
</evidence>
<evidence type="ECO:0000256" key="9">
    <source>
        <dbReference type="ARBA" id="ARBA00032008"/>
    </source>
</evidence>
<dbReference type="GO" id="GO:0000122">
    <property type="term" value="P:negative regulation of transcription by RNA polymerase II"/>
    <property type="evidence" value="ECO:0007669"/>
    <property type="project" value="EnsemblFungi"/>
</dbReference>
<dbReference type="PANTHER" id="PTHR48249">
    <property type="entry name" value="MEDIATOR OF RNA POLYMERASE II TRANSCRIPTION SUBUNIT 13"/>
    <property type="match status" value="1"/>
</dbReference>
<evidence type="ECO:0000256" key="8">
    <source>
        <dbReference type="ARBA" id="ARBA00023242"/>
    </source>
</evidence>
<reference evidence="14 15" key="1">
    <citation type="journal article" date="2011" name="Proc. Natl. Acad. Sci. U.S.A.">
        <title>Evolutionary erosion of yeast sex chromosomes by mating-type switching accidents.</title>
        <authorList>
            <person name="Gordon J.L."/>
            <person name="Armisen D."/>
            <person name="Proux-Wera E."/>
            <person name="Oheigeartaigh S.S."/>
            <person name="Byrne K.P."/>
            <person name="Wolfe K.H."/>
        </authorList>
    </citation>
    <scope>NUCLEOTIDE SEQUENCE [LARGE SCALE GENOMIC DNA]</scope>
    <source>
        <strain evidence="15">ATCC 10597 / BCRC 20456 / CBS 421 / NBRC 0211 / NRRL Y-12639</strain>
    </source>
</reference>
<keyword evidence="8 10" id="KW-0539">Nucleus</keyword>
<evidence type="ECO:0000259" key="12">
    <source>
        <dbReference type="Pfam" id="PF06333"/>
    </source>
</evidence>